<evidence type="ECO:0000313" key="2">
    <source>
        <dbReference type="Proteomes" id="UP000017081"/>
    </source>
</evidence>
<dbReference type="InterPro" id="IPR011652">
    <property type="entry name" value="MORN_2"/>
</dbReference>
<evidence type="ECO:0000313" key="1">
    <source>
        <dbReference type="EMBL" id="ERT69694.1"/>
    </source>
</evidence>
<dbReference type="PROSITE" id="PS51257">
    <property type="entry name" value="PROKAR_LIPOPROTEIN"/>
    <property type="match status" value="1"/>
</dbReference>
<sequence>MKKMKIAIGVILLALVGCTPLEKKISDEERILLPSVPKQAYDVSISTMPEGEFIPQTDIIHTGQNVALAENAVTEITLNGIDQVNIAKKQVRNKLAYNGNSTVPFTGTFAAVVGVHKHYTEDYRDGKLSGYKIWYSEAGRVGLKEPYANGVKNGVQETYYRNTGNIRSRITYSGGRISGPATWYDNTGKILHQEDFKGGNGEWIAYWDNGKVREKGRLAGGLQNGEWRSYTPKGELEKITNYRNGSPLSQEWLK</sequence>
<keyword evidence="2" id="KW-1185">Reference proteome</keyword>
<dbReference type="SUPFAM" id="SSF82185">
    <property type="entry name" value="Histone H3 K4-specific methyltransferase SET7/9 N-terminal domain"/>
    <property type="match status" value="1"/>
</dbReference>
<proteinExistence type="predicted"/>
<dbReference type="HOGENOM" id="CLU_037602_0_0_0"/>
<dbReference type="STRING" id="1319815.HMPREF0202_00386"/>
<gene>
    <name evidence="1" type="ORF">HMPREF0202_00386</name>
</gene>
<dbReference type="RefSeq" id="WP_023049934.1">
    <property type="nucleotide sequence ID" value="NZ_CP173065.2"/>
</dbReference>
<comment type="caution">
    <text evidence="1">The sequence shown here is derived from an EMBL/GenBank/DDBJ whole genome shotgun (WGS) entry which is preliminary data.</text>
</comment>
<dbReference type="Proteomes" id="UP000017081">
    <property type="component" value="Unassembled WGS sequence"/>
</dbReference>
<dbReference type="EMBL" id="AXZF01000015">
    <property type="protein sequence ID" value="ERT69694.1"/>
    <property type="molecule type" value="Genomic_DNA"/>
</dbReference>
<dbReference type="Gene3D" id="2.20.110.10">
    <property type="entry name" value="Histone H3 K4-specific methyltransferase SET7/9 N-terminal domain"/>
    <property type="match status" value="2"/>
</dbReference>
<dbReference type="AlphaFoldDB" id="U7VF07"/>
<organism evidence="1 2">
    <name type="scientific">Cetobacterium somerae ATCC BAA-474</name>
    <dbReference type="NCBI Taxonomy" id="1319815"/>
    <lineage>
        <taxon>Bacteria</taxon>
        <taxon>Fusobacteriati</taxon>
        <taxon>Fusobacteriota</taxon>
        <taxon>Fusobacteriia</taxon>
        <taxon>Fusobacteriales</taxon>
        <taxon>Fusobacteriaceae</taxon>
        <taxon>Cetobacterium</taxon>
    </lineage>
</organism>
<protein>
    <submittedName>
        <fullName evidence="1">MORN repeat protein</fullName>
    </submittedName>
</protein>
<reference evidence="1 2" key="1">
    <citation type="submission" date="2013-08" db="EMBL/GenBank/DDBJ databases">
        <authorList>
            <person name="Weinstock G."/>
            <person name="Sodergren E."/>
            <person name="Wylie T."/>
            <person name="Fulton L."/>
            <person name="Fulton R."/>
            <person name="Fronick C."/>
            <person name="O'Laughlin M."/>
            <person name="Godfrey J."/>
            <person name="Miner T."/>
            <person name="Herter B."/>
            <person name="Appelbaum E."/>
            <person name="Cordes M."/>
            <person name="Lek S."/>
            <person name="Wollam A."/>
            <person name="Pepin K.H."/>
            <person name="Palsikar V.B."/>
            <person name="Mitreva M."/>
            <person name="Wilson R.K."/>
        </authorList>
    </citation>
    <scope>NUCLEOTIDE SEQUENCE [LARGE SCALE GENOMIC DNA]</scope>
    <source>
        <strain evidence="1 2">ATCC BAA-474</strain>
    </source>
</reference>
<dbReference type="eggNOG" id="COG2849">
    <property type="taxonomic scope" value="Bacteria"/>
</dbReference>
<accession>U7VF07</accession>
<dbReference type="Pfam" id="PF07661">
    <property type="entry name" value="MORN_2"/>
    <property type="match status" value="2"/>
</dbReference>
<name>U7VF07_9FUSO</name>